<keyword evidence="2" id="KW-1185">Reference proteome</keyword>
<reference evidence="1 2" key="1">
    <citation type="submission" date="2017-06" db="EMBL/GenBank/DDBJ databases">
        <title>Genome sequence of Bacillus sonorensis strain SRCM101395.</title>
        <authorList>
            <person name="Cho S.H."/>
        </authorList>
    </citation>
    <scope>NUCLEOTIDE SEQUENCE [LARGE SCALE GENOMIC DNA]</scope>
    <source>
        <strain evidence="1 2">SRCM101395</strain>
    </source>
</reference>
<sequence length="70" mass="8170">MEWQFALLDKSLGRLEVQMNTLSFYNKKKDKWEDIYTVAVTDGKNILTASELFERLKTLEDEVAKLKGKT</sequence>
<evidence type="ECO:0000313" key="1">
    <source>
        <dbReference type="EMBL" id="ASB89414.1"/>
    </source>
</evidence>
<name>A0ABM6LJ88_9BACI</name>
<evidence type="ECO:0000313" key="2">
    <source>
        <dbReference type="Proteomes" id="UP000196877"/>
    </source>
</evidence>
<accession>A0ABM6LJ88</accession>
<organism evidence="1 2">
    <name type="scientific">Bacillus sonorensis</name>
    <dbReference type="NCBI Taxonomy" id="119858"/>
    <lineage>
        <taxon>Bacteria</taxon>
        <taxon>Bacillati</taxon>
        <taxon>Bacillota</taxon>
        <taxon>Bacilli</taxon>
        <taxon>Bacillales</taxon>
        <taxon>Bacillaceae</taxon>
        <taxon>Bacillus</taxon>
    </lineage>
</organism>
<gene>
    <name evidence="1" type="ORF">S101395_02907</name>
</gene>
<dbReference type="EMBL" id="CP021920">
    <property type="protein sequence ID" value="ASB89414.1"/>
    <property type="molecule type" value="Genomic_DNA"/>
</dbReference>
<protein>
    <submittedName>
        <fullName evidence="1">Uncharacterized protein</fullName>
    </submittedName>
</protein>
<dbReference type="Proteomes" id="UP000196877">
    <property type="component" value="Chromosome"/>
</dbReference>
<proteinExistence type="predicted"/>